<feature type="domain" description="PI31 proteasome regulator N-terminal" evidence="13">
    <location>
        <begin position="35"/>
        <end position="199"/>
    </location>
</feature>
<gene>
    <name evidence="14" type="ORF">FA10DRAFT_266460</name>
</gene>
<feature type="region of interest" description="Disordered" evidence="11">
    <location>
        <begin position="321"/>
        <end position="381"/>
    </location>
</feature>
<evidence type="ECO:0000256" key="4">
    <source>
        <dbReference type="ARBA" id="ARBA00022481"/>
    </source>
</evidence>
<protein>
    <submittedName>
        <fullName evidence="14">Uncharacterized protein</fullName>
    </submittedName>
</protein>
<feature type="domain" description="PI31 proteasome regulator C-terminal" evidence="12">
    <location>
        <begin position="254"/>
        <end position="330"/>
    </location>
</feature>
<dbReference type="RefSeq" id="XP_025377123.1">
    <property type="nucleotide sequence ID" value="XM_025521498.1"/>
</dbReference>
<accession>A0A316YQ92</accession>
<evidence type="ECO:0000256" key="11">
    <source>
        <dbReference type="SAM" id="MobiDB-lite"/>
    </source>
</evidence>
<dbReference type="GO" id="GO:0043161">
    <property type="term" value="P:proteasome-mediated ubiquitin-dependent protein catabolic process"/>
    <property type="evidence" value="ECO:0007669"/>
    <property type="project" value="InterPro"/>
</dbReference>
<dbReference type="AlphaFoldDB" id="A0A316YQ92"/>
<comment type="similarity">
    <text evidence="3">Belongs to the proteasome inhibitor PI31 family.</text>
</comment>
<dbReference type="GO" id="GO:0000502">
    <property type="term" value="C:proteasome complex"/>
    <property type="evidence" value="ECO:0007669"/>
    <property type="project" value="UniProtKB-KW"/>
</dbReference>
<evidence type="ECO:0000313" key="15">
    <source>
        <dbReference type="Proteomes" id="UP000245768"/>
    </source>
</evidence>
<evidence type="ECO:0000256" key="3">
    <source>
        <dbReference type="ARBA" id="ARBA00006405"/>
    </source>
</evidence>
<evidence type="ECO:0000259" key="12">
    <source>
        <dbReference type="Pfam" id="PF08577"/>
    </source>
</evidence>
<evidence type="ECO:0000256" key="6">
    <source>
        <dbReference type="ARBA" id="ARBA00022553"/>
    </source>
</evidence>
<proteinExistence type="inferred from homology"/>
<keyword evidence="6" id="KW-0597">Phosphoprotein</keyword>
<dbReference type="Gene3D" id="3.40.1000.30">
    <property type="match status" value="1"/>
</dbReference>
<dbReference type="PANTHER" id="PTHR13266">
    <property type="entry name" value="PROTEASOME INHIBITOR"/>
    <property type="match status" value="1"/>
</dbReference>
<keyword evidence="8" id="KW-0647">Proteasome</keyword>
<feature type="region of interest" description="Disordered" evidence="11">
    <location>
        <begin position="203"/>
        <end position="284"/>
    </location>
</feature>
<evidence type="ECO:0000259" key="13">
    <source>
        <dbReference type="Pfam" id="PF11566"/>
    </source>
</evidence>
<comment type="function">
    <text evidence="10">Plays an important role in control of proteasome function. Inhibits the hydrolysis of protein and peptide substrates by the 20S proteasome. Also inhibits the activation of the proteasome by the proteasome regulatory proteins PA700 and PA28.</text>
</comment>
<keyword evidence="15" id="KW-1185">Reference proteome</keyword>
<dbReference type="GO" id="GO:0070628">
    <property type="term" value="F:proteasome binding"/>
    <property type="evidence" value="ECO:0007669"/>
    <property type="project" value="InterPro"/>
</dbReference>
<evidence type="ECO:0000313" key="14">
    <source>
        <dbReference type="EMBL" id="PWN89925.1"/>
    </source>
</evidence>
<dbReference type="InterPro" id="IPR021625">
    <property type="entry name" value="PI31_Prot_N"/>
</dbReference>
<dbReference type="GO" id="GO:0004866">
    <property type="term" value="F:endopeptidase inhibitor activity"/>
    <property type="evidence" value="ECO:0007669"/>
    <property type="project" value="InterPro"/>
</dbReference>
<organism evidence="14 15">
    <name type="scientific">Acaromyces ingoldii</name>
    <dbReference type="NCBI Taxonomy" id="215250"/>
    <lineage>
        <taxon>Eukaryota</taxon>
        <taxon>Fungi</taxon>
        <taxon>Dikarya</taxon>
        <taxon>Basidiomycota</taxon>
        <taxon>Ustilaginomycotina</taxon>
        <taxon>Exobasidiomycetes</taxon>
        <taxon>Exobasidiales</taxon>
        <taxon>Cryptobasidiaceae</taxon>
        <taxon>Acaromyces</taxon>
    </lineage>
</organism>
<dbReference type="GO" id="GO:0005783">
    <property type="term" value="C:endoplasmic reticulum"/>
    <property type="evidence" value="ECO:0007669"/>
    <property type="project" value="UniProtKB-SubCell"/>
</dbReference>
<evidence type="ECO:0000256" key="5">
    <source>
        <dbReference type="ARBA" id="ARBA00022490"/>
    </source>
</evidence>
<dbReference type="InParanoid" id="A0A316YQ92"/>
<dbReference type="InterPro" id="IPR045128">
    <property type="entry name" value="PI31-like"/>
</dbReference>
<evidence type="ECO:0000256" key="9">
    <source>
        <dbReference type="ARBA" id="ARBA00022990"/>
    </source>
</evidence>
<keyword evidence="7" id="KW-0256">Endoplasmic reticulum</keyword>
<name>A0A316YQ92_9BASI</name>
<sequence length="381" mass="39583">MNLLDPSALLDQLPRLLEAQAQGQDPASEATPAGQAQLRTPADALVALAHTILTKLSFRLVSLSDSSSSDATLPSGNVLPAGRWNSSQGTYTLHYTHDQSSLHFLLKALTLGPRIIFHATALESNRTESYEVELDRFTSKSFFPWPHGSAAASSSSSVGAGDSAEPLVNGFVSSSRIADFVLGFQAKIIQKLVPGLRKEGYEELPEEEASASSSSSSARPPPGQQPRQPRFEPPDVDVDGTQGFPQPGRNPLIIGDRDLDPLGGIGGRGPFSPPPLFGGGVGGLGGDDGGGMIVGPNHPMFRDRFQNPSHGGLGGGGMVPPGARFDPVGPFGQGPMGPGAFRGGRGGARGGGPGGRGRGTGEPDWDDMPPPGGSDYDNMFM</sequence>
<keyword evidence="4" id="KW-0488">Methylation</keyword>
<dbReference type="Pfam" id="PF11566">
    <property type="entry name" value="PI31_Prot_N"/>
    <property type="match status" value="1"/>
</dbReference>
<evidence type="ECO:0000256" key="7">
    <source>
        <dbReference type="ARBA" id="ARBA00022824"/>
    </source>
</evidence>
<dbReference type="GeneID" id="37043414"/>
<dbReference type="Proteomes" id="UP000245768">
    <property type="component" value="Unassembled WGS sequence"/>
</dbReference>
<evidence type="ECO:0000256" key="8">
    <source>
        <dbReference type="ARBA" id="ARBA00022942"/>
    </source>
</evidence>
<dbReference type="Pfam" id="PF08577">
    <property type="entry name" value="PI31_Prot_C"/>
    <property type="match status" value="1"/>
</dbReference>
<evidence type="ECO:0000256" key="2">
    <source>
        <dbReference type="ARBA" id="ARBA00004496"/>
    </source>
</evidence>
<keyword evidence="9" id="KW-0007">Acetylation</keyword>
<feature type="compositionally biased region" description="Gly residues" evidence="11">
    <location>
        <begin position="331"/>
        <end position="360"/>
    </location>
</feature>
<dbReference type="InterPro" id="IPR013886">
    <property type="entry name" value="PI31_Prot_C"/>
</dbReference>
<dbReference type="OrthoDB" id="68090at2759"/>
<keyword evidence="5" id="KW-0963">Cytoplasm</keyword>
<evidence type="ECO:0000256" key="10">
    <source>
        <dbReference type="ARBA" id="ARBA00024805"/>
    </source>
</evidence>
<evidence type="ECO:0000256" key="1">
    <source>
        <dbReference type="ARBA" id="ARBA00004240"/>
    </source>
</evidence>
<dbReference type="EMBL" id="KZ819636">
    <property type="protein sequence ID" value="PWN89925.1"/>
    <property type="molecule type" value="Genomic_DNA"/>
</dbReference>
<dbReference type="PANTHER" id="PTHR13266:SF1">
    <property type="entry name" value="PROTEASOME INHIBITOR PI31 SUBUNIT"/>
    <property type="match status" value="1"/>
</dbReference>
<reference evidence="14 15" key="1">
    <citation type="journal article" date="2018" name="Mol. Biol. Evol.">
        <title>Broad Genomic Sampling Reveals a Smut Pathogenic Ancestry of the Fungal Clade Ustilaginomycotina.</title>
        <authorList>
            <person name="Kijpornyongpan T."/>
            <person name="Mondo S.J."/>
            <person name="Barry K."/>
            <person name="Sandor L."/>
            <person name="Lee J."/>
            <person name="Lipzen A."/>
            <person name="Pangilinan J."/>
            <person name="LaButti K."/>
            <person name="Hainaut M."/>
            <person name="Henrissat B."/>
            <person name="Grigoriev I.V."/>
            <person name="Spatafora J.W."/>
            <person name="Aime M.C."/>
        </authorList>
    </citation>
    <scope>NUCLEOTIDE SEQUENCE [LARGE SCALE GENOMIC DNA]</scope>
    <source>
        <strain evidence="14 15">MCA 4198</strain>
    </source>
</reference>
<dbReference type="STRING" id="215250.A0A316YQ92"/>
<comment type="subcellular location">
    <subcellularLocation>
        <location evidence="2">Cytoplasm</location>
    </subcellularLocation>
    <subcellularLocation>
        <location evidence="1">Endoplasmic reticulum</location>
    </subcellularLocation>
</comment>